<dbReference type="Pfam" id="PF13812">
    <property type="entry name" value="PPR_3"/>
    <property type="match status" value="1"/>
</dbReference>
<dbReference type="Pfam" id="PF01535">
    <property type="entry name" value="PPR"/>
    <property type="match status" value="1"/>
</dbReference>
<reference evidence="4" key="1">
    <citation type="journal article" date="2013" name="Science">
        <title>The Amborella genome and the evolution of flowering plants.</title>
        <authorList>
            <consortium name="Amborella Genome Project"/>
        </authorList>
    </citation>
    <scope>NUCLEOTIDE SEQUENCE [LARGE SCALE GENOMIC DNA]</scope>
</reference>
<dbReference type="InterPro" id="IPR011990">
    <property type="entry name" value="TPR-like_helical_dom_sf"/>
</dbReference>
<accession>U5D8B2</accession>
<dbReference type="STRING" id="13333.U5D8B2"/>
<dbReference type="InterPro" id="IPR046960">
    <property type="entry name" value="PPR_At4g14850-like_plant"/>
</dbReference>
<dbReference type="GO" id="GO:0009451">
    <property type="term" value="P:RNA modification"/>
    <property type="evidence" value="ECO:0007669"/>
    <property type="project" value="InterPro"/>
</dbReference>
<evidence type="ECO:0008006" key="5">
    <source>
        <dbReference type="Google" id="ProtNLM"/>
    </source>
</evidence>
<dbReference type="Pfam" id="PF13041">
    <property type="entry name" value="PPR_2"/>
    <property type="match status" value="1"/>
</dbReference>
<evidence type="ECO:0000313" key="3">
    <source>
        <dbReference type="EMBL" id="ERN17657.1"/>
    </source>
</evidence>
<evidence type="ECO:0000256" key="1">
    <source>
        <dbReference type="ARBA" id="ARBA00022737"/>
    </source>
</evidence>
<keyword evidence="4" id="KW-1185">Reference proteome</keyword>
<dbReference type="Proteomes" id="UP000017836">
    <property type="component" value="Unassembled WGS sequence"/>
</dbReference>
<evidence type="ECO:0000256" key="2">
    <source>
        <dbReference type="PROSITE-ProRule" id="PRU00708"/>
    </source>
</evidence>
<dbReference type="eggNOG" id="KOG4197">
    <property type="taxonomic scope" value="Eukaryota"/>
</dbReference>
<gene>
    <name evidence="3" type="ORF">AMTR_s00059p00186270</name>
</gene>
<keyword evidence="1" id="KW-0677">Repeat</keyword>
<feature type="repeat" description="PPR" evidence="2">
    <location>
        <begin position="88"/>
        <end position="118"/>
    </location>
</feature>
<dbReference type="AlphaFoldDB" id="U5D8B2"/>
<dbReference type="PROSITE" id="PS51375">
    <property type="entry name" value="PPR"/>
    <property type="match status" value="2"/>
</dbReference>
<dbReference type="EMBL" id="KI392312">
    <property type="protein sequence ID" value="ERN17657.1"/>
    <property type="molecule type" value="Genomic_DNA"/>
</dbReference>
<dbReference type="Gene3D" id="1.25.40.10">
    <property type="entry name" value="Tetratricopeptide repeat domain"/>
    <property type="match status" value="1"/>
</dbReference>
<proteinExistence type="predicted"/>
<evidence type="ECO:0000313" key="4">
    <source>
        <dbReference type="Proteomes" id="UP000017836"/>
    </source>
</evidence>
<dbReference type="NCBIfam" id="TIGR00756">
    <property type="entry name" value="PPR"/>
    <property type="match status" value="2"/>
</dbReference>
<dbReference type="PANTHER" id="PTHR47926">
    <property type="entry name" value="PENTATRICOPEPTIDE REPEAT-CONTAINING PROTEIN"/>
    <property type="match status" value="1"/>
</dbReference>
<dbReference type="Gramene" id="ERN17657">
    <property type="protein sequence ID" value="ERN17657"/>
    <property type="gene ID" value="AMTR_s00059p00186270"/>
</dbReference>
<feature type="repeat" description="PPR" evidence="2">
    <location>
        <begin position="119"/>
        <end position="153"/>
    </location>
</feature>
<organism evidence="3 4">
    <name type="scientific">Amborella trichopoda</name>
    <dbReference type="NCBI Taxonomy" id="13333"/>
    <lineage>
        <taxon>Eukaryota</taxon>
        <taxon>Viridiplantae</taxon>
        <taxon>Streptophyta</taxon>
        <taxon>Embryophyta</taxon>
        <taxon>Tracheophyta</taxon>
        <taxon>Spermatophyta</taxon>
        <taxon>Magnoliopsida</taxon>
        <taxon>Amborellales</taxon>
        <taxon>Amborellaceae</taxon>
        <taxon>Amborella</taxon>
    </lineage>
</organism>
<sequence length="201" mass="22640">MAAPPQSAAIPSQTDLHHLLSAHARGPSPQRALLLFYDHMLLHSPAFPDRFTFPLVLKACTRLRDLPLGRQIHATWLKTPHLHRIPFDLHTCNTLLHLYAVCGEFGNAHQLFDRMPQRDVISYNAMISAHVRVGNLARARKLFNEMPERDSQSWNFMISGYATVGLADEATELLNRMPMPLKGVPRGVGCVRRDAKGRHDA</sequence>
<name>U5D8B2_AMBTC</name>
<dbReference type="HOGENOM" id="CLU_1362070_0_0_1"/>
<dbReference type="GO" id="GO:0003723">
    <property type="term" value="F:RNA binding"/>
    <property type="evidence" value="ECO:0007669"/>
    <property type="project" value="InterPro"/>
</dbReference>
<protein>
    <recommendedName>
        <fullName evidence="5">Pentatricopeptide repeat-containing protein</fullName>
    </recommendedName>
</protein>
<dbReference type="InterPro" id="IPR002885">
    <property type="entry name" value="PPR_rpt"/>
</dbReference>